<name>A0ABU6S536_9FABA</name>
<feature type="compositionally biased region" description="Polar residues" evidence="1">
    <location>
        <begin position="31"/>
        <end position="41"/>
    </location>
</feature>
<dbReference type="EMBL" id="JASCZI010060432">
    <property type="protein sequence ID" value="MED6131236.1"/>
    <property type="molecule type" value="Genomic_DNA"/>
</dbReference>
<sequence length="114" mass="12413">MNAEKVDIIVNDQLPNTENEDRSAEEEGNSEDNNFASTDSVSTEDDDHFLSGHMTRGDRCRGRGIGGRRGRPRKRTIVPLDLGAAEVGTSTPPVTSTPGSRVQSSKTLRTCLLR</sequence>
<protein>
    <submittedName>
        <fullName evidence="2">Uncharacterized protein</fullName>
    </submittedName>
</protein>
<gene>
    <name evidence="2" type="ORF">PIB30_007926</name>
</gene>
<evidence type="ECO:0000313" key="2">
    <source>
        <dbReference type="EMBL" id="MED6131236.1"/>
    </source>
</evidence>
<comment type="caution">
    <text evidence="2">The sequence shown here is derived from an EMBL/GenBank/DDBJ whole genome shotgun (WGS) entry which is preliminary data.</text>
</comment>
<feature type="compositionally biased region" description="Low complexity" evidence="1">
    <location>
        <begin position="87"/>
        <end position="100"/>
    </location>
</feature>
<dbReference type="Proteomes" id="UP001341840">
    <property type="component" value="Unassembled WGS sequence"/>
</dbReference>
<feature type="region of interest" description="Disordered" evidence="1">
    <location>
        <begin position="1"/>
        <end position="114"/>
    </location>
</feature>
<evidence type="ECO:0000313" key="3">
    <source>
        <dbReference type="Proteomes" id="UP001341840"/>
    </source>
</evidence>
<accession>A0ABU6S536</accession>
<reference evidence="2 3" key="1">
    <citation type="journal article" date="2023" name="Plants (Basel)">
        <title>Bridging the Gap: Combining Genomics and Transcriptomics Approaches to Understand Stylosanthes scabra, an Orphan Legume from the Brazilian Caatinga.</title>
        <authorList>
            <person name="Ferreira-Neto J.R.C."/>
            <person name="da Silva M.D."/>
            <person name="Binneck E."/>
            <person name="de Melo N.F."/>
            <person name="da Silva R.H."/>
            <person name="de Melo A.L.T.M."/>
            <person name="Pandolfi V."/>
            <person name="Bustamante F.O."/>
            <person name="Brasileiro-Vidal A.C."/>
            <person name="Benko-Iseppon A.M."/>
        </authorList>
    </citation>
    <scope>NUCLEOTIDE SEQUENCE [LARGE SCALE GENOMIC DNA]</scope>
    <source>
        <tissue evidence="2">Leaves</tissue>
    </source>
</reference>
<keyword evidence="3" id="KW-1185">Reference proteome</keyword>
<feature type="compositionally biased region" description="Basic residues" evidence="1">
    <location>
        <begin position="66"/>
        <end position="76"/>
    </location>
</feature>
<organism evidence="2 3">
    <name type="scientific">Stylosanthes scabra</name>
    <dbReference type="NCBI Taxonomy" id="79078"/>
    <lineage>
        <taxon>Eukaryota</taxon>
        <taxon>Viridiplantae</taxon>
        <taxon>Streptophyta</taxon>
        <taxon>Embryophyta</taxon>
        <taxon>Tracheophyta</taxon>
        <taxon>Spermatophyta</taxon>
        <taxon>Magnoliopsida</taxon>
        <taxon>eudicotyledons</taxon>
        <taxon>Gunneridae</taxon>
        <taxon>Pentapetalae</taxon>
        <taxon>rosids</taxon>
        <taxon>fabids</taxon>
        <taxon>Fabales</taxon>
        <taxon>Fabaceae</taxon>
        <taxon>Papilionoideae</taxon>
        <taxon>50 kb inversion clade</taxon>
        <taxon>dalbergioids sensu lato</taxon>
        <taxon>Dalbergieae</taxon>
        <taxon>Pterocarpus clade</taxon>
        <taxon>Stylosanthes</taxon>
    </lineage>
</organism>
<proteinExistence type="predicted"/>
<evidence type="ECO:0000256" key="1">
    <source>
        <dbReference type="SAM" id="MobiDB-lite"/>
    </source>
</evidence>